<protein>
    <submittedName>
        <fullName evidence="1">Uncharacterized protein</fullName>
    </submittedName>
</protein>
<dbReference type="AlphaFoldDB" id="A0A699ZR98"/>
<evidence type="ECO:0000313" key="2">
    <source>
        <dbReference type="Proteomes" id="UP000485058"/>
    </source>
</evidence>
<proteinExistence type="predicted"/>
<dbReference type="Proteomes" id="UP000485058">
    <property type="component" value="Unassembled WGS sequence"/>
</dbReference>
<name>A0A699ZR98_HAELA</name>
<comment type="caution">
    <text evidence="1">The sequence shown here is derived from an EMBL/GenBank/DDBJ whole genome shotgun (WGS) entry which is preliminary data.</text>
</comment>
<dbReference type="EMBL" id="BLLF01001990">
    <property type="protein sequence ID" value="GFH22209.1"/>
    <property type="molecule type" value="Genomic_DNA"/>
</dbReference>
<organism evidence="1 2">
    <name type="scientific">Haematococcus lacustris</name>
    <name type="common">Green alga</name>
    <name type="synonym">Haematococcus pluvialis</name>
    <dbReference type="NCBI Taxonomy" id="44745"/>
    <lineage>
        <taxon>Eukaryota</taxon>
        <taxon>Viridiplantae</taxon>
        <taxon>Chlorophyta</taxon>
        <taxon>core chlorophytes</taxon>
        <taxon>Chlorophyceae</taxon>
        <taxon>CS clade</taxon>
        <taxon>Chlamydomonadales</taxon>
        <taxon>Haematococcaceae</taxon>
        <taxon>Haematococcus</taxon>
    </lineage>
</organism>
<evidence type="ECO:0000313" key="1">
    <source>
        <dbReference type="EMBL" id="GFH22209.1"/>
    </source>
</evidence>
<gene>
    <name evidence="1" type="ORF">HaLaN_19636</name>
</gene>
<sequence>MSIRHGLTLLAQCWHISASSSEHSNLRALAVSHAAALAKAKTPVADLVQPATRAAAPAWPATPTADLVRPATPAAALAWPTTPTADFLQPATRRGRGLATDRC</sequence>
<keyword evidence="2" id="KW-1185">Reference proteome</keyword>
<accession>A0A699ZR98</accession>
<reference evidence="1 2" key="1">
    <citation type="submission" date="2020-02" db="EMBL/GenBank/DDBJ databases">
        <title>Draft genome sequence of Haematococcus lacustris strain NIES-144.</title>
        <authorList>
            <person name="Morimoto D."/>
            <person name="Nakagawa S."/>
            <person name="Yoshida T."/>
            <person name="Sawayama S."/>
        </authorList>
    </citation>
    <scope>NUCLEOTIDE SEQUENCE [LARGE SCALE GENOMIC DNA]</scope>
    <source>
        <strain evidence="1 2">NIES-144</strain>
    </source>
</reference>